<name>A0ABZ0PQ31_9PROT</name>
<keyword evidence="4" id="KW-0677">Repeat</keyword>
<dbReference type="PRINTS" id="PR00313">
    <property type="entry name" value="CABNDNGRPT"/>
</dbReference>
<evidence type="ECO:0000256" key="7">
    <source>
        <dbReference type="ARBA" id="ARBA00023065"/>
    </source>
</evidence>
<dbReference type="SMART" id="SM00637">
    <property type="entry name" value="CBD_II"/>
    <property type="match status" value="1"/>
</dbReference>
<dbReference type="Pfam" id="PF00553">
    <property type="entry name" value="CBM_2"/>
    <property type="match status" value="1"/>
</dbReference>
<feature type="region of interest" description="Disordered" evidence="9">
    <location>
        <begin position="417"/>
        <end position="440"/>
    </location>
</feature>
<dbReference type="PROSITE" id="PS00659">
    <property type="entry name" value="GLYCOSYL_HYDROL_F5"/>
    <property type="match status" value="1"/>
</dbReference>
<dbReference type="InterPro" id="IPR001547">
    <property type="entry name" value="Glyco_hydro_5"/>
</dbReference>
<protein>
    <recommendedName>
        <fullName evidence="2">cellulase</fullName>
        <ecNumber evidence="2">3.2.1.4</ecNumber>
    </recommendedName>
</protein>
<evidence type="ECO:0000256" key="4">
    <source>
        <dbReference type="ARBA" id="ARBA00022737"/>
    </source>
</evidence>
<dbReference type="InterPro" id="IPR001919">
    <property type="entry name" value="CBD2"/>
</dbReference>
<dbReference type="RefSeq" id="WP_318651444.1">
    <property type="nucleotide sequence ID" value="NZ_CP137852.1"/>
</dbReference>
<feature type="domain" description="CBM2" evidence="10">
    <location>
        <begin position="1002"/>
        <end position="1109"/>
    </location>
</feature>
<evidence type="ECO:0000313" key="12">
    <source>
        <dbReference type="Proteomes" id="UP001305521"/>
    </source>
</evidence>
<dbReference type="InterPro" id="IPR051171">
    <property type="entry name" value="CaCA"/>
</dbReference>
<proteinExistence type="predicted"/>
<dbReference type="SUPFAM" id="SSF141072">
    <property type="entry name" value="CalX-like"/>
    <property type="match status" value="9"/>
</dbReference>
<evidence type="ECO:0000313" key="11">
    <source>
        <dbReference type="EMBL" id="WPB87492.1"/>
    </source>
</evidence>
<gene>
    <name evidence="11" type="ORF">R9Z33_11570</name>
</gene>
<dbReference type="InterPro" id="IPR001343">
    <property type="entry name" value="Hemolysn_Ca-bd"/>
</dbReference>
<dbReference type="Gene3D" id="2.60.40.290">
    <property type="match status" value="1"/>
</dbReference>
<evidence type="ECO:0000256" key="1">
    <source>
        <dbReference type="ARBA" id="ARBA00000966"/>
    </source>
</evidence>
<evidence type="ECO:0000256" key="6">
    <source>
        <dbReference type="ARBA" id="ARBA00022837"/>
    </source>
</evidence>
<dbReference type="EMBL" id="CP137852">
    <property type="protein sequence ID" value="WPB87492.1"/>
    <property type="molecule type" value="Genomic_DNA"/>
</dbReference>
<dbReference type="SUPFAM" id="SSF51120">
    <property type="entry name" value="beta-Roll"/>
    <property type="match status" value="1"/>
</dbReference>
<dbReference type="Proteomes" id="UP001305521">
    <property type="component" value="Chromosome"/>
</dbReference>
<dbReference type="InterPro" id="IPR038081">
    <property type="entry name" value="CalX-like_sf"/>
</dbReference>
<reference evidence="11 12" key="1">
    <citation type="submission" date="2023-11" db="EMBL/GenBank/DDBJ databases">
        <title>Arctic aerobic anoxygenic photoheterotroph Sediminicoccus rosea KRV36 adapts its photosynthesis to long days of polar summer.</title>
        <authorList>
            <person name="Tomasch J."/>
            <person name="Kopejtka K."/>
            <person name="Bily T."/>
            <person name="Gardiner A.T."/>
            <person name="Gardian Z."/>
            <person name="Shivaramu S."/>
            <person name="Koblizek M."/>
            <person name="Engelhardt F."/>
            <person name="Kaftan D."/>
        </authorList>
    </citation>
    <scope>NUCLEOTIDE SEQUENCE [LARGE SCALE GENOMIC DNA]</scope>
    <source>
        <strain evidence="11 12">R-30</strain>
    </source>
</reference>
<dbReference type="Pfam" id="PF03160">
    <property type="entry name" value="Calx-beta"/>
    <property type="match status" value="9"/>
</dbReference>
<dbReference type="PANTHER" id="PTHR11878">
    <property type="entry name" value="SODIUM/CALCIUM EXCHANGER"/>
    <property type="match status" value="1"/>
</dbReference>
<dbReference type="Pfam" id="PF00150">
    <property type="entry name" value="Cellulase"/>
    <property type="match status" value="1"/>
</dbReference>
<keyword evidence="6" id="KW-0106">Calcium</keyword>
<dbReference type="SUPFAM" id="SSF51445">
    <property type="entry name" value="(Trans)glycosidases"/>
    <property type="match status" value="1"/>
</dbReference>
<dbReference type="SUPFAM" id="SSF49384">
    <property type="entry name" value="Carbohydrate-binding domain"/>
    <property type="match status" value="1"/>
</dbReference>
<evidence type="ECO:0000256" key="9">
    <source>
        <dbReference type="SAM" id="MobiDB-lite"/>
    </source>
</evidence>
<keyword evidence="7" id="KW-0406">Ion transport</keyword>
<keyword evidence="8" id="KW-0326">Glycosidase</keyword>
<evidence type="ECO:0000256" key="3">
    <source>
        <dbReference type="ARBA" id="ARBA00022729"/>
    </source>
</evidence>
<evidence type="ECO:0000256" key="8">
    <source>
        <dbReference type="ARBA" id="ARBA00023295"/>
    </source>
</evidence>
<keyword evidence="3" id="KW-0732">Signal</keyword>
<dbReference type="InterPro" id="IPR012291">
    <property type="entry name" value="CBM2_carb-bd_dom_sf"/>
</dbReference>
<keyword evidence="7" id="KW-0813">Transport</keyword>
<dbReference type="InterPro" id="IPR017853">
    <property type="entry name" value="GH"/>
</dbReference>
<dbReference type="PROSITE" id="PS51173">
    <property type="entry name" value="CBM2"/>
    <property type="match status" value="1"/>
</dbReference>
<keyword evidence="12" id="KW-1185">Reference proteome</keyword>
<comment type="catalytic activity">
    <reaction evidence="1">
        <text>Endohydrolysis of (1-&gt;4)-beta-D-glucosidic linkages in cellulose, lichenin and cereal beta-D-glucans.</text>
        <dbReference type="EC" id="3.2.1.4"/>
    </reaction>
</comment>
<evidence type="ECO:0000256" key="2">
    <source>
        <dbReference type="ARBA" id="ARBA00012601"/>
    </source>
</evidence>
<dbReference type="Gene3D" id="3.20.20.80">
    <property type="entry name" value="Glycosidases"/>
    <property type="match status" value="1"/>
</dbReference>
<dbReference type="PANTHER" id="PTHR11878:SF65">
    <property type="entry name" value="NA_CA-EXCHANGE PROTEIN, ISOFORM G"/>
    <property type="match status" value="1"/>
</dbReference>
<dbReference type="Pfam" id="PF00353">
    <property type="entry name" value="HemolysinCabind"/>
    <property type="match status" value="1"/>
</dbReference>
<accession>A0ABZ0PQ31</accession>
<dbReference type="Gene3D" id="2.60.40.2030">
    <property type="match status" value="9"/>
</dbReference>
<evidence type="ECO:0000256" key="5">
    <source>
        <dbReference type="ARBA" id="ARBA00022801"/>
    </source>
</evidence>
<dbReference type="SMART" id="SM00237">
    <property type="entry name" value="Calx_beta"/>
    <property type="match status" value="9"/>
</dbReference>
<dbReference type="PROSITE" id="PS00330">
    <property type="entry name" value="HEMOLYSIN_CALCIUM"/>
    <property type="match status" value="3"/>
</dbReference>
<dbReference type="InterPro" id="IPR018087">
    <property type="entry name" value="Glyco_hydro_5_CS"/>
</dbReference>
<dbReference type="InterPro" id="IPR018511">
    <property type="entry name" value="Hemolysin-typ_Ca-bd_CS"/>
</dbReference>
<organism evidence="11 12">
    <name type="scientific">Sediminicoccus rosea</name>
    <dbReference type="NCBI Taxonomy" id="1225128"/>
    <lineage>
        <taxon>Bacteria</taxon>
        <taxon>Pseudomonadati</taxon>
        <taxon>Pseudomonadota</taxon>
        <taxon>Alphaproteobacteria</taxon>
        <taxon>Acetobacterales</taxon>
        <taxon>Roseomonadaceae</taxon>
        <taxon>Sediminicoccus</taxon>
    </lineage>
</organism>
<dbReference type="EC" id="3.2.1.4" evidence="2"/>
<dbReference type="InterPro" id="IPR008965">
    <property type="entry name" value="CBM2/CBM3_carb-bd_dom_sf"/>
</dbReference>
<keyword evidence="5" id="KW-0378">Hydrolase</keyword>
<sequence>MATEGRIFAVTTSGADITGFDPARDKLDFGGVSVHNFIVVDTATGVGFMDPWSGETIIIQGVSLGQLTIDSFTPIENDHLRQCLSGALAWEQGVTPAPNTVYARSHELGQIDKVAFNPATDKVDFRFYGSREQISMTDGAEGVIIANAGTGQALILLGVTKAQLSATNFIFYPAEVREDRVHLQLGLTIVPDSQVVPQGLPVAGTNAWPTGVGNGSPPSGQEGETFTLDWDYNVAARLDFDPAADKLDFGWFKAHEIEIGEVAGSTVITIVGNRQSYTLTGVSLGALEMTNIVARDPALRAEWQAALDAAPSPPTISIGDATVTEGDAGTANLVFTVTLSQVATSEVSVSYTTLAGSARAGEDFTSAVGTVTFAPGERSKTFSVQILADRVSELTETMTVQLSGARGATILDGTATGTIRDNDVDPSPATPPSITITDYSTTEGDADLTHMRIVLTLSKASTETVTVRYRTEDVTAVGDVDYEVLDGIVTFAPGETRQTIHAHINGDRLVEGTETYRILLSNPVNATIADGTGIVTIVNDDTAPALPSLAIADATITEGNSGTKLLNLTVTLSAAASGPVTVGFATANGTATAGSDYNARTGTLTFAAGETSKTIQVTIQGDTTVEGNEAFTVNLSNATGATIADGTATATITNDDVAPRLPSLAIADATITEGNSGTKLLNLTVTLSEAASGPVTVGFATANGTATAGSDYTARTGTLTFAAGETSKTIQVTIQGDTTVEGNEAFTVNLSNATGATIADGTATATITNDDVAPRLPSLAIADATITEGNSGTKLLNLTVTLSEAASGPVTVGFATANGTATAGSDYTARTGTLTFAAGETSKTIQVTIQGDTTVEGNEAFTVNLSNATGATIADGNATATITNDDVAPRLPSLAIADATITEGNSGTKLLNLTVTLSEAASGPVTVGFATANGTATAGSDYTARTGTLTFAAGETSKTIQVTIQGDTTVEGNEAFTVNLSNATGATIADGNATATITNDDTAPTPGGSSLAYKVNSDWGAGFTAAMTVTAGPAALNGWTAEFDAPFTITNIWNAVIVSHVGNHYVIRNQSYNGKLAAGGETSFGFQASGGPSGSVSGLILNGAATPTTPSLSVADASLAEGASGTSNMSFTVTLSEASATPVTVNFATSDGTATAGSDYTARTGSLTFAAGETSKTVTVAVRGDTAVEGNETLNLTLSGAQGATIGDGTAIGTIRNDDAAPSVPALSVGNASVAEGASGTGSLTFTVTLSQASATPVSVNFATANGTATAGSDYAARSGTLTFAAGETSKTVTVTVNGDTAMEADETLSLILSAPSGATIRNGTGTGTIQNDDLPRITVSDASIQEGDLIATTGWLSTRGNQIVDSAGNTVLISGVNWFGFEGTNMSANGLWTRSYKEMMQQMVDLGFNTIRLPFSSEMLDATGQALGIDYSQNPDLRGLTPLQVMDKIVEHAGEIGLRIILDHHRNNAGNGATENGLWYNSRYSEADWISDWKMLAARYADDPTVIGADLHNEPHNGTWGGGGARDWAAAAERAGNSIGEVNPNWLIFVEGVGSYQGTPYWWGGNLMGVRDRPIELDVPGKLVYSAHDYPNSIYEQPWFQGPDFPANLPAKFDQMWGYIFKEGIAPVYIGEFGTKLQDPKDAPWFEAITSYLSGDFDNNGTNDLAPGQQGISWTYWSWNPNSGDTGGILKDDWRSVHENKMDYLRPIAFELLEDAAGGAMASFEVRLSAPATTAVTVDYATVAGTATDADFVAASGTLTFAPGEQSKTVKVAIRGDALDEANEGFSLVLSNPQRATIADGTGAGTIIDDDPAAGANGRLVLAGTAGADTLTGGAGADSLSGGDGADWLTGGAGADVLTGGAGADRFYFSTGLAGTDRITDFNALDGGAAEGDLLVIQAPAVGRFAWLGTGSFTGGSDNSEARLQSGQVLVDVNGDGTAEITIALTGLTTASQLSASDFLFG</sequence>
<dbReference type="InterPro" id="IPR011049">
    <property type="entry name" value="Serralysin-like_metalloprot_C"/>
</dbReference>
<evidence type="ECO:0000259" key="10">
    <source>
        <dbReference type="PROSITE" id="PS51173"/>
    </source>
</evidence>
<dbReference type="InterPro" id="IPR003644">
    <property type="entry name" value="Calx_beta"/>
</dbReference>